<feature type="transmembrane region" description="Helical" evidence="1">
    <location>
        <begin position="480"/>
        <end position="498"/>
    </location>
</feature>
<reference evidence="6" key="1">
    <citation type="journal article" date="2019" name="Int. J. Syst. Evol. Microbiol.">
        <title>The Global Catalogue of Microorganisms (GCM) 10K type strain sequencing project: providing services to taxonomists for standard genome sequencing and annotation.</title>
        <authorList>
            <consortium name="The Broad Institute Genomics Platform"/>
            <consortium name="The Broad Institute Genome Sequencing Center for Infectious Disease"/>
            <person name="Wu L."/>
            <person name="Ma J."/>
        </authorList>
    </citation>
    <scope>NUCLEOTIDE SEQUENCE [LARGE SCALE GENOMIC DNA]</scope>
    <source>
        <strain evidence="6">CCUG 67170</strain>
    </source>
</reference>
<dbReference type="RefSeq" id="WP_380427143.1">
    <property type="nucleotide sequence ID" value="NZ_JBHRZV010000050.1"/>
</dbReference>
<dbReference type="Pfam" id="PF20990">
    <property type="entry name" value="DUF2207_C"/>
    <property type="match status" value="1"/>
</dbReference>
<evidence type="ECO:0000259" key="4">
    <source>
        <dbReference type="Pfam" id="PF20990"/>
    </source>
</evidence>
<organism evidence="5 6">
    <name type="scientific">Streptococcus caprae</name>
    <dbReference type="NCBI Taxonomy" id="1640501"/>
    <lineage>
        <taxon>Bacteria</taxon>
        <taxon>Bacillati</taxon>
        <taxon>Bacillota</taxon>
        <taxon>Bacilli</taxon>
        <taxon>Lactobacillales</taxon>
        <taxon>Streptococcaceae</taxon>
        <taxon>Streptococcus</taxon>
    </lineage>
</organism>
<dbReference type="InterPro" id="IPR048389">
    <property type="entry name" value="YciQ-like_C"/>
</dbReference>
<evidence type="ECO:0000259" key="3">
    <source>
        <dbReference type="Pfam" id="PF09972"/>
    </source>
</evidence>
<dbReference type="EMBL" id="JBHRZV010000050">
    <property type="protein sequence ID" value="MFC3928515.1"/>
    <property type="molecule type" value="Genomic_DNA"/>
</dbReference>
<keyword evidence="1" id="KW-0472">Membrane</keyword>
<gene>
    <name evidence="5" type="ORF">ACFORF_08065</name>
</gene>
<feature type="domain" description="Predicted membrane protein YciQ-like C-terminal" evidence="4">
    <location>
        <begin position="289"/>
        <end position="563"/>
    </location>
</feature>
<evidence type="ECO:0000313" key="6">
    <source>
        <dbReference type="Proteomes" id="UP001595807"/>
    </source>
</evidence>
<keyword evidence="1" id="KW-0812">Transmembrane</keyword>
<feature type="transmembrane region" description="Helical" evidence="1">
    <location>
        <begin position="247"/>
        <end position="267"/>
    </location>
</feature>
<comment type="caution">
    <text evidence="5">The sequence shown here is derived from an EMBL/GenBank/DDBJ whole genome shotgun (WGS) entry which is preliminary data.</text>
</comment>
<sequence length="638" mass="70887">MKKYLGMMIVFLGLIWTVPVQAVDYDITSYVGDLQLTEENKAVYTETVTYEFDDDYNGQYVTLGEAGTLPLGFTIDGADVSVKINGEDSTVGAETSLSRITDGYQYKIYNGGQAGDVVEVRIIWQMTNLLNVYQDIAELHWVPISDWDEDLGEVTLTISGLPVQGSALYAHTGYFRTQPNISRGADGTYTVNLSHLSAGRPLELHASWPVSVLSNSARLDSLSEYKAADFKQTEANIAKNTKKAKQIFYLIIPFSTMGLCLLAVMVFEGMKKFFHRNLAGKDLKARLYEPPGNLSPLVLSQQVFGLDVLEANQAGLSKNVFSFENLIQATILDLIDRGNITVTTHHKTEKKEFHLKDYDQLSDSEQVLVLMAFNGNVNKSASEIFEQYHIAPSLLNTKDKTKESSVRSKGREVGKQFDADLRLLKQTVDQELERDHVGVAYRPLGMSEWLWLLLTNLLALAPIVVVLLSMAYLATAFSTWLWLYPALLLLGLGTLYWVSRHHYVRDGVLTLEGAEEYYRWHAFKNMIHDIGHMDKVELEGLVLWNRILVYATLFGEAEKVSRAIKVHNIQLPSSDVADFYVNPYAYSGFYRSTHGFSQTSQLAHQAENFHVPSSSSGSGGFSGGGFSGGFGGGGGGAF</sequence>
<evidence type="ECO:0000256" key="1">
    <source>
        <dbReference type="SAM" id="Phobius"/>
    </source>
</evidence>
<name>A0ABV8CWZ3_9STRE</name>
<keyword evidence="6" id="KW-1185">Reference proteome</keyword>
<feature type="signal peptide" evidence="2">
    <location>
        <begin position="1"/>
        <end position="22"/>
    </location>
</feature>
<feature type="transmembrane region" description="Helical" evidence="1">
    <location>
        <begin position="449"/>
        <end position="474"/>
    </location>
</feature>
<dbReference type="InterPro" id="IPR018702">
    <property type="entry name" value="DUF2207"/>
</dbReference>
<keyword evidence="2" id="KW-0732">Signal</keyword>
<feature type="domain" description="DUF2207" evidence="3">
    <location>
        <begin position="26"/>
        <end position="208"/>
    </location>
</feature>
<accession>A0ABV8CWZ3</accession>
<dbReference type="Pfam" id="PF09972">
    <property type="entry name" value="DUF2207"/>
    <property type="match status" value="1"/>
</dbReference>
<evidence type="ECO:0000313" key="5">
    <source>
        <dbReference type="EMBL" id="MFC3928515.1"/>
    </source>
</evidence>
<dbReference type="Proteomes" id="UP001595807">
    <property type="component" value="Unassembled WGS sequence"/>
</dbReference>
<feature type="chain" id="PRO_5045573515" evidence="2">
    <location>
        <begin position="23"/>
        <end position="638"/>
    </location>
</feature>
<keyword evidence="1" id="KW-1133">Transmembrane helix</keyword>
<protein>
    <submittedName>
        <fullName evidence="5">DUF2207 family protein</fullName>
    </submittedName>
</protein>
<proteinExistence type="predicted"/>
<evidence type="ECO:0000256" key="2">
    <source>
        <dbReference type="SAM" id="SignalP"/>
    </source>
</evidence>